<proteinExistence type="predicted"/>
<evidence type="ECO:0008006" key="3">
    <source>
        <dbReference type="Google" id="ProtNLM"/>
    </source>
</evidence>
<dbReference type="AlphaFoldDB" id="A0A7K3RYA1"/>
<accession>A0A7K3RYA1</accession>
<dbReference type="Proteomes" id="UP000469670">
    <property type="component" value="Unassembled WGS sequence"/>
</dbReference>
<dbReference type="Gene3D" id="3.40.50.1820">
    <property type="entry name" value="alpha/beta hydrolase"/>
    <property type="match status" value="1"/>
</dbReference>
<evidence type="ECO:0000313" key="2">
    <source>
        <dbReference type="Proteomes" id="UP000469670"/>
    </source>
</evidence>
<comment type="caution">
    <text evidence="1">The sequence shown here is derived from an EMBL/GenBank/DDBJ whole genome shotgun (WGS) entry which is preliminary data.</text>
</comment>
<gene>
    <name evidence="1" type="ORF">G3I50_15660</name>
</gene>
<reference evidence="1 2" key="1">
    <citation type="submission" date="2020-01" db="EMBL/GenBank/DDBJ databases">
        <title>Insect and environment-associated Actinomycetes.</title>
        <authorList>
            <person name="Currrie C."/>
            <person name="Chevrette M."/>
            <person name="Carlson C."/>
            <person name="Stubbendieck R."/>
            <person name="Wendt-Pienkowski E."/>
        </authorList>
    </citation>
    <scope>NUCLEOTIDE SEQUENCE [LARGE SCALE GENOMIC DNA]</scope>
    <source>
        <strain evidence="1 2">SID7590</strain>
    </source>
</reference>
<dbReference type="RefSeq" id="WP_164202944.1">
    <property type="nucleotide sequence ID" value="NZ_JAAGMP010000701.1"/>
</dbReference>
<name>A0A7K3RYA1_9ACTN</name>
<dbReference type="SUPFAM" id="SSF53474">
    <property type="entry name" value="alpha/beta-Hydrolases"/>
    <property type="match status" value="1"/>
</dbReference>
<dbReference type="EMBL" id="JAAGMP010000701">
    <property type="protein sequence ID" value="NEC19682.1"/>
    <property type="molecule type" value="Genomic_DNA"/>
</dbReference>
<sequence length="295" mass="31813">MAAVVVIHGIGKQYLGELTLHRGIAPALLDGLSRAGHHTLTAKDIRVAFYGHCFRNPSGTTPKGGQAALRGGAEAGRFQTEGRFETELLLAWWQEAARLEPDRVPAPLKGAKAPVPVTAQRVLRALSRSRFLTRAGDRFLLGVLRQVRSYLGEREVRERVQAEIAAAVEPDTRVIVGHSLGSVVAYEALCAHPEWPVRTLVTVGSPLGIPRLVFDRLTPGPVGGRGTWPGGIHRWTNICDRYDVVALAKELAPLFTGGPATVDDVLVDNGWQAHTVEHHLTAEQTGRAIAIGLTG</sequence>
<evidence type="ECO:0000313" key="1">
    <source>
        <dbReference type="EMBL" id="NEC19682.1"/>
    </source>
</evidence>
<organism evidence="1 2">
    <name type="scientific">Streptomyces parvus</name>
    <dbReference type="NCBI Taxonomy" id="66428"/>
    <lineage>
        <taxon>Bacteria</taxon>
        <taxon>Bacillati</taxon>
        <taxon>Actinomycetota</taxon>
        <taxon>Actinomycetes</taxon>
        <taxon>Kitasatosporales</taxon>
        <taxon>Streptomycetaceae</taxon>
        <taxon>Streptomyces</taxon>
    </lineage>
</organism>
<protein>
    <recommendedName>
        <fullName evidence="3">Alpha/beta hydrolase</fullName>
    </recommendedName>
</protein>
<dbReference type="InterPro" id="IPR029058">
    <property type="entry name" value="AB_hydrolase_fold"/>
</dbReference>